<dbReference type="EMBL" id="VFPG01000001">
    <property type="protein sequence ID" value="TQM33543.1"/>
    <property type="molecule type" value="Genomic_DNA"/>
</dbReference>
<evidence type="ECO:0000313" key="1">
    <source>
        <dbReference type="EMBL" id="TQM33543.1"/>
    </source>
</evidence>
<reference evidence="1 2" key="1">
    <citation type="submission" date="2019-06" db="EMBL/GenBank/DDBJ databases">
        <title>Sequencing the genomes of 1000 actinobacteria strains.</title>
        <authorList>
            <person name="Klenk H.-P."/>
        </authorList>
    </citation>
    <scope>NUCLEOTIDE SEQUENCE [LARGE SCALE GENOMIC DNA]</scope>
    <source>
        <strain evidence="1 2">DSM 103495</strain>
    </source>
</reference>
<organism evidence="1 2">
    <name type="scientific">Nocardia bhagyanarayanae</name>
    <dbReference type="NCBI Taxonomy" id="1215925"/>
    <lineage>
        <taxon>Bacteria</taxon>
        <taxon>Bacillati</taxon>
        <taxon>Actinomycetota</taxon>
        <taxon>Actinomycetes</taxon>
        <taxon>Mycobacteriales</taxon>
        <taxon>Nocardiaceae</taxon>
        <taxon>Nocardia</taxon>
    </lineage>
</organism>
<dbReference type="RefSeq" id="WP_141811291.1">
    <property type="nucleotide sequence ID" value="NZ_VFPG01000001.1"/>
</dbReference>
<sequence>MDAVMCQACGNRVAVVKFSPAHTSVQWTAAAVGQCAELGRNGDGPVSGCAALRRSIDNAVIAGALGLSTREEDLL</sequence>
<keyword evidence="2" id="KW-1185">Reference proteome</keyword>
<accession>A0A543FI54</accession>
<evidence type="ECO:0000313" key="2">
    <source>
        <dbReference type="Proteomes" id="UP000316331"/>
    </source>
</evidence>
<name>A0A543FI54_9NOCA</name>
<dbReference type="AlphaFoldDB" id="A0A543FI54"/>
<evidence type="ECO:0008006" key="3">
    <source>
        <dbReference type="Google" id="ProtNLM"/>
    </source>
</evidence>
<gene>
    <name evidence="1" type="ORF">FB390_5276</name>
</gene>
<comment type="caution">
    <text evidence="1">The sequence shown here is derived from an EMBL/GenBank/DDBJ whole genome shotgun (WGS) entry which is preliminary data.</text>
</comment>
<proteinExistence type="predicted"/>
<dbReference type="OrthoDB" id="4554341at2"/>
<dbReference type="Proteomes" id="UP000316331">
    <property type="component" value="Unassembled WGS sequence"/>
</dbReference>
<protein>
    <recommendedName>
        <fullName evidence="3">Ferredoxin</fullName>
    </recommendedName>
</protein>